<dbReference type="EMBL" id="CAAJGR010000113">
    <property type="protein sequence ID" value="VHO04808.1"/>
    <property type="molecule type" value="Genomic_DNA"/>
</dbReference>
<name>A0A486XQE7_9GAMM</name>
<dbReference type="AlphaFoldDB" id="A0A486XQE7"/>
<gene>
    <name evidence="1" type="ORF">BAL341_2076</name>
</gene>
<sequence length="41" mass="4281">MTSYGAGSGHGAARQDNRLLVRAAALKFNPELTSLACFTAI</sequence>
<organism evidence="1">
    <name type="scientific">Rheinheimera sp. BAL341</name>
    <dbReference type="NCBI Taxonomy" id="1708203"/>
    <lineage>
        <taxon>Bacteria</taxon>
        <taxon>Pseudomonadati</taxon>
        <taxon>Pseudomonadota</taxon>
        <taxon>Gammaproteobacteria</taxon>
        <taxon>Chromatiales</taxon>
        <taxon>Chromatiaceae</taxon>
        <taxon>Rheinheimera</taxon>
    </lineage>
</organism>
<accession>A0A486XQE7</accession>
<reference evidence="1" key="1">
    <citation type="submission" date="2019-04" db="EMBL/GenBank/DDBJ databases">
        <authorList>
            <person name="Brambilla D."/>
        </authorList>
    </citation>
    <scope>NUCLEOTIDE SEQUENCE</scope>
    <source>
        <strain evidence="1">BAL1</strain>
    </source>
</reference>
<evidence type="ECO:0000313" key="1">
    <source>
        <dbReference type="EMBL" id="VHO04808.1"/>
    </source>
</evidence>
<protein>
    <submittedName>
        <fullName evidence="1">Uncharacterized protein</fullName>
    </submittedName>
</protein>
<proteinExistence type="predicted"/>